<feature type="compositionally biased region" description="Basic and acidic residues" evidence="1">
    <location>
        <begin position="612"/>
        <end position="659"/>
    </location>
</feature>
<accession>A0A0B7FPQ1</accession>
<reference evidence="3 4" key="1">
    <citation type="submission" date="2014-11" db="EMBL/GenBank/DDBJ databases">
        <authorList>
            <person name="Wibberg Daniel"/>
        </authorList>
    </citation>
    <scope>NUCLEOTIDE SEQUENCE [LARGE SCALE GENOMIC DNA]</scope>
    <source>
        <strain evidence="3">Rhizoctonia solani AG1-IB 7/3/14</strain>
    </source>
</reference>
<feature type="compositionally biased region" description="Basic and acidic residues" evidence="1">
    <location>
        <begin position="506"/>
        <end position="536"/>
    </location>
</feature>
<feature type="domain" description="WW" evidence="2">
    <location>
        <begin position="113"/>
        <end position="145"/>
    </location>
</feature>
<feature type="compositionally biased region" description="Basic and acidic residues" evidence="1">
    <location>
        <begin position="348"/>
        <end position="414"/>
    </location>
</feature>
<dbReference type="SUPFAM" id="SSF51045">
    <property type="entry name" value="WW domain"/>
    <property type="match status" value="1"/>
</dbReference>
<evidence type="ECO:0000313" key="3">
    <source>
        <dbReference type="EMBL" id="CEL58909.1"/>
    </source>
</evidence>
<feature type="region of interest" description="Disordered" evidence="1">
    <location>
        <begin position="35"/>
        <end position="118"/>
    </location>
</feature>
<dbReference type="EMBL" id="LN679135">
    <property type="protein sequence ID" value="CEL58909.1"/>
    <property type="molecule type" value="Genomic_DNA"/>
</dbReference>
<feature type="compositionally biased region" description="Basic and acidic residues" evidence="1">
    <location>
        <begin position="180"/>
        <end position="198"/>
    </location>
</feature>
<dbReference type="AlphaFoldDB" id="A0A0B7FPQ1"/>
<feature type="compositionally biased region" description="Polar residues" evidence="1">
    <location>
        <begin position="38"/>
        <end position="49"/>
    </location>
</feature>
<feature type="compositionally biased region" description="Basic and acidic residues" evidence="1">
    <location>
        <begin position="979"/>
        <end position="994"/>
    </location>
</feature>
<feature type="compositionally biased region" description="Basic and acidic residues" evidence="1">
    <location>
        <begin position="909"/>
        <end position="925"/>
    </location>
</feature>
<feature type="region of interest" description="Disordered" evidence="1">
    <location>
        <begin position="963"/>
        <end position="1013"/>
    </location>
</feature>
<feature type="compositionally biased region" description="Basic and acidic residues" evidence="1">
    <location>
        <begin position="268"/>
        <end position="314"/>
    </location>
</feature>
<feature type="compositionally biased region" description="Basic and acidic residues" evidence="1">
    <location>
        <begin position="143"/>
        <end position="152"/>
    </location>
</feature>
<feature type="compositionally biased region" description="Basic and acidic residues" evidence="1">
    <location>
        <begin position="557"/>
        <end position="569"/>
    </location>
</feature>
<sequence>MSFGHDEEELDWGDAVDVVSLGDEDEIPCLAAVEENIGEQTAPNPSAQDSDYEYTAMSTKSHTAKSHSYPLDLSHLPPKPQSVPSHRRSRETIKASSMSRPYVRTHSPSGAADDLPKAWEVRRTETSVYYYHTELRCSQLKRPTRDDPRPDKFNWPGDAPPSASDRSQSAHNPPLGPAEWPERSASDHHRSSARDRSPPRRSSPPPRQRSPKLSRQRSESTQQPPPARAMSPSSMLIPRRGQSPARGLAKSNKQLRADSDIGILSDSQDGHVNRSRDSGWELRGRNNARERDLTRNTGRMDHYSPPPENRDSPPRRTSRNRSISPPRKATAMRSDAMIVNQHARRSLSPREREDARGHDRPPFDRATSDSHYHREHPIEEGLPMRRKRYPEPDLHRVGGEYPDHREDFRARDTRMSNPGQHFASGPEHPESVPRDAIFPPPAENLGFLAPPAGFGGQRYNARPDNRRAHSFRSTNSQAPRAEPQENELRLSPHALRSDVPLSPQRDFIHPRDTTSAHHRARNGDVRERMMASDRDSMVLPPEAGPMDRNSISPPPERNIHPNIHQEDHTRRHGHRPPISQEGFPAQRPVSPRVVRERRLSNVNPPGHAYSNRPREFSQQDVPDPRDPEFRPRDTDRYPQKERREQRETYPRGLRPEDPVPHGYEVPPGPHGRRNVAHDIETLAPPRMYSSTEPQRQEPASPVREAYPRRYTRDDQFADHPRGWAREAEVPSQQEESRDDRNPQQDSRRGQREAVSDTEYTERRDDGRSRRRVTGSSRFDKPDAEPRPNYKRHPTRDDVRPYQPDERQWTPREALPPLPRTRSQSPPHMELDSAPLDSLPEKQLSGWADFHRRRGRSHERREPPQHYHSRGNARDSWNPPLGVDDAETEPLEGGKRQRVEGGTRTTQSFNRREEDLPRKVPHHPPEQRSNIRSPVNTFSKLPTPALVSQSVNIEAAMTRVRDIASQINQANPQFKPRPKSRFDQPSDSSAAREGETGQALLVPNGKRATLARRC</sequence>
<evidence type="ECO:0000313" key="4">
    <source>
        <dbReference type="Proteomes" id="UP000059188"/>
    </source>
</evidence>
<dbReference type="PROSITE" id="PS50020">
    <property type="entry name" value="WW_DOMAIN_2"/>
    <property type="match status" value="1"/>
</dbReference>
<gene>
    <name evidence="3" type="ORF">RSOLAG1IB_08929</name>
</gene>
<name>A0A0B7FPQ1_THACB</name>
<keyword evidence="4" id="KW-1185">Reference proteome</keyword>
<feature type="compositionally biased region" description="Basic and acidic residues" evidence="1">
    <location>
        <begin position="777"/>
        <end position="787"/>
    </location>
</feature>
<protein>
    <recommendedName>
        <fullName evidence="2">WW domain-containing protein</fullName>
    </recommendedName>
</protein>
<feature type="compositionally biased region" description="Basic and acidic residues" evidence="1">
    <location>
        <begin position="794"/>
        <end position="809"/>
    </location>
</feature>
<proteinExistence type="predicted"/>
<feature type="compositionally biased region" description="Polar residues" evidence="1">
    <location>
        <begin position="926"/>
        <end position="937"/>
    </location>
</feature>
<organism evidence="3 4">
    <name type="scientific">Thanatephorus cucumeris (strain AG1-IB / isolate 7/3/14)</name>
    <name type="common">Lettuce bottom rot fungus</name>
    <name type="synonym">Rhizoctonia solani</name>
    <dbReference type="NCBI Taxonomy" id="1108050"/>
    <lineage>
        <taxon>Eukaryota</taxon>
        <taxon>Fungi</taxon>
        <taxon>Dikarya</taxon>
        <taxon>Basidiomycota</taxon>
        <taxon>Agaricomycotina</taxon>
        <taxon>Agaricomycetes</taxon>
        <taxon>Cantharellales</taxon>
        <taxon>Ceratobasidiaceae</taxon>
        <taxon>Rhizoctonia</taxon>
        <taxon>Rhizoctonia solani AG-1</taxon>
    </lineage>
</organism>
<dbReference type="OrthoDB" id="3256670at2759"/>
<evidence type="ECO:0000259" key="2">
    <source>
        <dbReference type="PROSITE" id="PS50020"/>
    </source>
</evidence>
<evidence type="ECO:0000256" key="1">
    <source>
        <dbReference type="SAM" id="MobiDB-lite"/>
    </source>
</evidence>
<dbReference type="InterPro" id="IPR001202">
    <property type="entry name" value="WW_dom"/>
</dbReference>
<feature type="compositionally biased region" description="Basic and acidic residues" evidence="1">
    <location>
        <begin position="705"/>
        <end position="767"/>
    </location>
</feature>
<feature type="region of interest" description="Disordered" evidence="1">
    <location>
        <begin position="130"/>
        <end position="937"/>
    </location>
</feature>
<feature type="compositionally biased region" description="Basic and acidic residues" evidence="1">
    <location>
        <begin position="891"/>
        <end position="900"/>
    </location>
</feature>
<dbReference type="Proteomes" id="UP000059188">
    <property type="component" value="Unassembled WGS sequence"/>
</dbReference>
<dbReference type="InterPro" id="IPR036020">
    <property type="entry name" value="WW_dom_sf"/>
</dbReference>